<evidence type="ECO:0000313" key="3">
    <source>
        <dbReference type="Proteomes" id="UP000188268"/>
    </source>
</evidence>
<dbReference type="Proteomes" id="UP000188268">
    <property type="component" value="Unassembled WGS sequence"/>
</dbReference>
<dbReference type="AlphaFoldDB" id="A0A1R3JX71"/>
<dbReference type="Gramene" id="OMO99381">
    <property type="protein sequence ID" value="OMO99381"/>
    <property type="gene ID" value="CCACVL1_03829"/>
</dbReference>
<proteinExistence type="predicted"/>
<name>A0A1R3JX71_COCAP</name>
<comment type="caution">
    <text evidence="2">The sequence shown here is derived from an EMBL/GenBank/DDBJ whole genome shotgun (WGS) entry which is preliminary data.</text>
</comment>
<reference evidence="2 3" key="1">
    <citation type="submission" date="2013-09" db="EMBL/GenBank/DDBJ databases">
        <title>Corchorus capsularis genome sequencing.</title>
        <authorList>
            <person name="Alam M."/>
            <person name="Haque M.S."/>
            <person name="Islam M.S."/>
            <person name="Emdad E.M."/>
            <person name="Islam M.M."/>
            <person name="Ahmed B."/>
            <person name="Halim A."/>
            <person name="Hossen Q.M.M."/>
            <person name="Hossain M.Z."/>
            <person name="Ahmed R."/>
            <person name="Khan M.M."/>
            <person name="Islam R."/>
            <person name="Rashid M.M."/>
            <person name="Khan S.A."/>
            <person name="Rahman M.S."/>
            <person name="Alam M."/>
        </authorList>
    </citation>
    <scope>NUCLEOTIDE SEQUENCE [LARGE SCALE GENOMIC DNA]</scope>
    <source>
        <strain evidence="3">cv. CVL-1</strain>
        <tissue evidence="2">Whole seedling</tissue>
    </source>
</reference>
<feature type="region of interest" description="Disordered" evidence="1">
    <location>
        <begin position="1"/>
        <end position="43"/>
    </location>
</feature>
<evidence type="ECO:0000256" key="1">
    <source>
        <dbReference type="SAM" id="MobiDB-lite"/>
    </source>
</evidence>
<dbReference type="EMBL" id="AWWV01006884">
    <property type="protein sequence ID" value="OMO99381.1"/>
    <property type="molecule type" value="Genomic_DNA"/>
</dbReference>
<keyword evidence="3" id="KW-1185">Reference proteome</keyword>
<sequence>MTLAGERGSWERVRDQDSSPTTSPPPLSFFYPMKTPFPRKSQF</sequence>
<feature type="compositionally biased region" description="Basic and acidic residues" evidence="1">
    <location>
        <begin position="8"/>
        <end position="17"/>
    </location>
</feature>
<accession>A0A1R3JX71</accession>
<organism evidence="2 3">
    <name type="scientific">Corchorus capsularis</name>
    <name type="common">Jute</name>
    <dbReference type="NCBI Taxonomy" id="210143"/>
    <lineage>
        <taxon>Eukaryota</taxon>
        <taxon>Viridiplantae</taxon>
        <taxon>Streptophyta</taxon>
        <taxon>Embryophyta</taxon>
        <taxon>Tracheophyta</taxon>
        <taxon>Spermatophyta</taxon>
        <taxon>Magnoliopsida</taxon>
        <taxon>eudicotyledons</taxon>
        <taxon>Gunneridae</taxon>
        <taxon>Pentapetalae</taxon>
        <taxon>rosids</taxon>
        <taxon>malvids</taxon>
        <taxon>Malvales</taxon>
        <taxon>Malvaceae</taxon>
        <taxon>Grewioideae</taxon>
        <taxon>Apeibeae</taxon>
        <taxon>Corchorus</taxon>
    </lineage>
</organism>
<protein>
    <submittedName>
        <fullName evidence="2">Uncharacterized protein</fullName>
    </submittedName>
</protein>
<evidence type="ECO:0000313" key="2">
    <source>
        <dbReference type="EMBL" id="OMO99381.1"/>
    </source>
</evidence>
<gene>
    <name evidence="2" type="ORF">CCACVL1_03829</name>
</gene>